<evidence type="ECO:0000256" key="7">
    <source>
        <dbReference type="SAM" id="Phobius"/>
    </source>
</evidence>
<evidence type="ECO:0000256" key="5">
    <source>
        <dbReference type="ARBA" id="ARBA00023136"/>
    </source>
</evidence>
<dbReference type="PROSITE" id="PS51779">
    <property type="entry name" value="POTRA"/>
    <property type="match status" value="1"/>
</dbReference>
<dbReference type="GO" id="GO:0016042">
    <property type="term" value="P:lipid catabolic process"/>
    <property type="evidence" value="ECO:0007669"/>
    <property type="project" value="UniProtKB-UniRule"/>
</dbReference>
<feature type="transmembrane region" description="Helical" evidence="7">
    <location>
        <begin position="98"/>
        <end position="114"/>
    </location>
</feature>
<keyword evidence="7" id="KW-0812">Transmembrane</keyword>
<keyword evidence="7" id="KW-1133">Transmembrane helix</keyword>
<dbReference type="PANTHER" id="PTHR14226:SF29">
    <property type="entry name" value="NEUROPATHY TARGET ESTERASE SWS"/>
    <property type="match status" value="1"/>
</dbReference>
<name>A0A7V5PS34_CALAY</name>
<keyword evidence="2 6" id="KW-0378">Hydrolase</keyword>
<dbReference type="GO" id="GO:0016787">
    <property type="term" value="F:hydrolase activity"/>
    <property type="evidence" value="ECO:0007669"/>
    <property type="project" value="UniProtKB-UniRule"/>
</dbReference>
<keyword evidence="4 6" id="KW-0443">Lipid metabolism</keyword>
<evidence type="ECO:0000259" key="9">
    <source>
        <dbReference type="PROSITE" id="PS51779"/>
    </source>
</evidence>
<evidence type="ECO:0000256" key="4">
    <source>
        <dbReference type="ARBA" id="ARBA00023098"/>
    </source>
</evidence>
<feature type="short sequence motif" description="GXGXXG" evidence="6">
    <location>
        <begin position="184"/>
        <end position="189"/>
    </location>
</feature>
<keyword evidence="3 6" id="KW-0442">Lipid degradation</keyword>
<evidence type="ECO:0008006" key="11">
    <source>
        <dbReference type="Google" id="ProtNLM"/>
    </source>
</evidence>
<dbReference type="GO" id="GO:0019867">
    <property type="term" value="C:outer membrane"/>
    <property type="evidence" value="ECO:0007669"/>
    <property type="project" value="InterPro"/>
</dbReference>
<feature type="domain" description="PNPLA" evidence="8">
    <location>
        <begin position="180"/>
        <end position="372"/>
    </location>
</feature>
<evidence type="ECO:0000256" key="3">
    <source>
        <dbReference type="ARBA" id="ARBA00022963"/>
    </source>
</evidence>
<dbReference type="InterPro" id="IPR000184">
    <property type="entry name" value="Bac_surfAg_D15"/>
</dbReference>
<evidence type="ECO:0000259" key="8">
    <source>
        <dbReference type="PROSITE" id="PS51635"/>
    </source>
</evidence>
<dbReference type="SUPFAM" id="SSF52151">
    <property type="entry name" value="FabD/lysophospholipase-like"/>
    <property type="match status" value="1"/>
</dbReference>
<protein>
    <recommendedName>
        <fullName evidence="11">PNPLA domain-containing protein</fullName>
    </recommendedName>
</protein>
<dbReference type="InterPro" id="IPR002641">
    <property type="entry name" value="PNPLA_dom"/>
</dbReference>
<dbReference type="Gene3D" id="3.40.1090.10">
    <property type="entry name" value="Cytosolic phospholipase A2 catalytic domain"/>
    <property type="match status" value="2"/>
</dbReference>
<organism evidence="10">
    <name type="scientific">Caldithrix abyssi</name>
    <dbReference type="NCBI Taxonomy" id="187145"/>
    <lineage>
        <taxon>Bacteria</taxon>
        <taxon>Pseudomonadati</taxon>
        <taxon>Calditrichota</taxon>
        <taxon>Calditrichia</taxon>
        <taxon>Calditrichales</taxon>
        <taxon>Calditrichaceae</taxon>
        <taxon>Caldithrix</taxon>
    </lineage>
</organism>
<dbReference type="EMBL" id="DROD01000692">
    <property type="protein sequence ID" value="HHJ53705.1"/>
    <property type="molecule type" value="Genomic_DNA"/>
</dbReference>
<feature type="transmembrane region" description="Helical" evidence="7">
    <location>
        <begin position="134"/>
        <end position="153"/>
    </location>
</feature>
<dbReference type="Pfam" id="PF07244">
    <property type="entry name" value="POTRA"/>
    <property type="match status" value="2"/>
</dbReference>
<dbReference type="Gene3D" id="3.10.20.310">
    <property type="entry name" value="membrane protein fhac"/>
    <property type="match status" value="2"/>
</dbReference>
<comment type="caution">
    <text evidence="10">The sequence shown here is derived from an EMBL/GenBank/DDBJ whole genome shotgun (WGS) entry which is preliminary data.</text>
</comment>
<dbReference type="InterPro" id="IPR016035">
    <property type="entry name" value="Acyl_Trfase/lysoPLipase"/>
</dbReference>
<dbReference type="AlphaFoldDB" id="A0A7V5PS34"/>
<feature type="short sequence motif" description="GXSXG" evidence="6">
    <location>
        <begin position="211"/>
        <end position="215"/>
    </location>
</feature>
<gene>
    <name evidence="10" type="ORF">ENJ89_10955</name>
</gene>
<feature type="active site" description="Nucleophile" evidence="6">
    <location>
        <position position="213"/>
    </location>
</feature>
<sequence length="1012" mass="115838">MLFFSQRAIRALVIVQTRPFRYPHFLIGKIIQRLSVQPNGKPLHATVAVIKSIIEYQFLVKFHVSIPFFDFRFFTIGRKYVKFKVNDRWKCSKITQKIFFPLFSFCISLNFIYLTQNKNQLRAQMTGHKIKQFVLFFLLFSLPPGIFAQQVVLSRQVELTGNKIIYRANYSEPHRPGVGLVLSGGGSRGMFHIGVLKALEKHHIPVDLIVGTSIGSVIGGLYASGYTPDQIARIMKSINWKDIYRDETQRTALYMGQKGEQDRYLLPIRFNHGKPYIPEAYSPGQKILNLLTDLVLKAQYQAVNNFDNLKIPFRAVCTDLVSGKLVTLKDGDLAEAMSASSSFPLLFSPVHRDSMLLVDGGLRSNLPVSVARRAGVGLVIAVDVSSDLRHLSEISAPWEIVDQATTIMTVLSKRLESQSADVLIHPKLGHILNSDFNKIDSLIRLGEEQAEKYIPAIQKLLKEKTRQPVMNCAIDSVIVTGVSTLPVDLYTRLRIFSDRKLTEKDLLQDVDLLAGYGEFQQVTVRLDTSDDLHILSVNLRPWPVLNEIEIRGNHQYPDSALLKLFSLRTGQRFNHALLQNDLARLIHKYRNDGFSLALIRSLTWTPGQNRLTITLDEGTIKNILVTGNLKTKDIIIKREFLFQKGKVFNYKSVARAIQNTYATQLFKRVGVDFKPVKDGYDLVVKVEEKSSVLLRLGGKYDTERRAQVYLEFGDENLLGRGVRLMANTRFGNRDLDLGVNLRNDRILTTYLTFNLNMYYHKELNPYTGWDGNRGGYRETRLGLRLQVGQQVRRIGQLVFELRQEHIVDSTWYGAFTRPQDIELRTFAIRAVTDKRNRIDFPTRGIYNYWAFESGNRLVLETKEVYTKALVNLEGFYTFRKVGTWHLRMFFGLGDKTMPFSENFRMGGLDNFYGLHQNEYFGRQMIITSVEYRRKLPFLANSDNFLFKNSYLSVRYDFGGIWENPNLVFTSEDFFSGVGVSFSLETLFGPLHLAYGRTTRGTSVAYLSLGFSY</sequence>
<dbReference type="PANTHER" id="PTHR14226">
    <property type="entry name" value="NEUROPATHY TARGET ESTERASE/SWISS CHEESE D.MELANOGASTER"/>
    <property type="match status" value="1"/>
</dbReference>
<dbReference type="InterPro" id="IPR050301">
    <property type="entry name" value="NTE"/>
</dbReference>
<accession>A0A7V5PS34</accession>
<proteinExistence type="predicted"/>
<dbReference type="InterPro" id="IPR010827">
    <property type="entry name" value="BamA/TamA_POTRA"/>
</dbReference>
<evidence type="ECO:0000313" key="10">
    <source>
        <dbReference type="EMBL" id="HHJ53705.1"/>
    </source>
</evidence>
<reference evidence="10" key="1">
    <citation type="journal article" date="2020" name="mSystems">
        <title>Genome- and Community-Level Interaction Insights into Carbon Utilization and Element Cycling Functions of Hydrothermarchaeota in Hydrothermal Sediment.</title>
        <authorList>
            <person name="Zhou Z."/>
            <person name="Liu Y."/>
            <person name="Xu W."/>
            <person name="Pan J."/>
            <person name="Luo Z.H."/>
            <person name="Li M."/>
        </authorList>
    </citation>
    <scope>NUCLEOTIDE SEQUENCE [LARGE SCALE GENOMIC DNA]</scope>
    <source>
        <strain evidence="10">HyVt-527</strain>
    </source>
</reference>
<dbReference type="Gene3D" id="2.40.160.50">
    <property type="entry name" value="membrane protein fhac: a member of the omp85/tpsb transporter family"/>
    <property type="match status" value="1"/>
</dbReference>
<comment type="subcellular location">
    <subcellularLocation>
        <location evidence="1">Membrane</location>
    </subcellularLocation>
</comment>
<feature type="active site" description="Proton acceptor" evidence="6">
    <location>
        <position position="359"/>
    </location>
</feature>
<dbReference type="InterPro" id="IPR034746">
    <property type="entry name" value="POTRA"/>
</dbReference>
<dbReference type="CDD" id="cd07205">
    <property type="entry name" value="Pat_PNPLA6_PNPLA7_NTE1_like"/>
    <property type="match status" value="1"/>
</dbReference>
<evidence type="ECO:0000256" key="6">
    <source>
        <dbReference type="PROSITE-ProRule" id="PRU01161"/>
    </source>
</evidence>
<evidence type="ECO:0000256" key="1">
    <source>
        <dbReference type="ARBA" id="ARBA00004370"/>
    </source>
</evidence>
<keyword evidence="5 7" id="KW-0472">Membrane</keyword>
<feature type="domain" description="POTRA" evidence="9">
    <location>
        <begin position="543"/>
        <end position="618"/>
    </location>
</feature>
<feature type="short sequence motif" description="DGA/G" evidence="6">
    <location>
        <begin position="359"/>
        <end position="361"/>
    </location>
</feature>
<dbReference type="Pfam" id="PF01103">
    <property type="entry name" value="Omp85"/>
    <property type="match status" value="1"/>
</dbReference>
<dbReference type="Proteomes" id="UP000886124">
    <property type="component" value="Unassembled WGS sequence"/>
</dbReference>
<evidence type="ECO:0000256" key="2">
    <source>
        <dbReference type="ARBA" id="ARBA00022801"/>
    </source>
</evidence>
<dbReference type="PROSITE" id="PS51635">
    <property type="entry name" value="PNPLA"/>
    <property type="match status" value="1"/>
</dbReference>
<dbReference type="Pfam" id="PF01734">
    <property type="entry name" value="Patatin"/>
    <property type="match status" value="1"/>
</dbReference>